<evidence type="ECO:0000313" key="2">
    <source>
        <dbReference type="Proteomes" id="UP000240800"/>
    </source>
</evidence>
<protein>
    <submittedName>
        <fullName evidence="1">Uncharacterized protein</fullName>
    </submittedName>
</protein>
<gene>
    <name evidence="1" type="ORF">C8J29_11045</name>
</gene>
<organism evidence="1 2">
    <name type="scientific">Cereibacter johrii</name>
    <dbReference type="NCBI Taxonomy" id="445629"/>
    <lineage>
        <taxon>Bacteria</taxon>
        <taxon>Pseudomonadati</taxon>
        <taxon>Pseudomonadota</taxon>
        <taxon>Alphaproteobacteria</taxon>
        <taxon>Rhodobacterales</taxon>
        <taxon>Paracoccaceae</taxon>
        <taxon>Cereibacter</taxon>
    </lineage>
</organism>
<dbReference type="RefSeq" id="WP_069332023.1">
    <property type="nucleotide sequence ID" value="NZ_MABH01000136.1"/>
</dbReference>
<dbReference type="Proteomes" id="UP000240800">
    <property type="component" value="Unassembled WGS sequence"/>
</dbReference>
<proteinExistence type="predicted"/>
<accession>A0ABX5J508</accession>
<keyword evidence="2" id="KW-1185">Reference proteome</keyword>
<name>A0ABX5J508_9RHOB</name>
<evidence type="ECO:0000313" key="1">
    <source>
        <dbReference type="EMBL" id="PTM75825.1"/>
    </source>
</evidence>
<sequence>MPLPPVAFYSIYEIAVRWGCHPADVAGWAAAGHLQVLAGIPPVSCGEETVAGMVQVPIAELMPMFRRIGPSDEQARLKRVMPLGSKSWLKVTDPAEGVLVRSSDLLIDAVTLQQFEEDRDLLRRPASSIGSGPRYDWDAMYAWLTWSLFEKGVPETQTALVTLVQEWFVQNSKSGEVPDESTIRKRLTSLWRRLRGEDAA</sequence>
<reference evidence="1 2" key="1">
    <citation type="submission" date="2018-04" db="EMBL/GenBank/DDBJ databases">
        <title>Genomic Encyclopedia of Type Strains, Phase III (KMG-III): the genomes of soil and plant-associated and newly described type strains.</title>
        <authorList>
            <person name="Whitman W."/>
        </authorList>
    </citation>
    <scope>NUCLEOTIDE SEQUENCE [LARGE SCALE GENOMIC DNA]</scope>
    <source>
        <strain evidence="1 2">JA192</strain>
    </source>
</reference>
<dbReference type="EMBL" id="PZZW01000010">
    <property type="protein sequence ID" value="PTM75825.1"/>
    <property type="molecule type" value="Genomic_DNA"/>
</dbReference>
<comment type="caution">
    <text evidence="1">The sequence shown here is derived from an EMBL/GenBank/DDBJ whole genome shotgun (WGS) entry which is preliminary data.</text>
</comment>